<evidence type="ECO:0000313" key="2">
    <source>
        <dbReference type="EMBL" id="CCM04399.1"/>
    </source>
</evidence>
<dbReference type="EMBL" id="HE797156">
    <property type="protein sequence ID" value="CCM04399.1"/>
    <property type="molecule type" value="Genomic_DNA"/>
</dbReference>
<dbReference type="HOGENOM" id="CLU_1660785_0_0_1"/>
<protein>
    <submittedName>
        <fullName evidence="2">Uncharacterized protein</fullName>
    </submittedName>
</protein>
<feature type="compositionally biased region" description="Polar residues" evidence="1">
    <location>
        <begin position="74"/>
        <end position="85"/>
    </location>
</feature>
<feature type="region of interest" description="Disordered" evidence="1">
    <location>
        <begin position="64"/>
        <end position="85"/>
    </location>
</feature>
<reference evidence="2 3" key="1">
    <citation type="journal article" date="2012" name="Appl. Environ. Microbiol.">
        <title>Short-read sequencing for genomic analysis of the brown rot fungus Fibroporia radiculosa.</title>
        <authorList>
            <person name="Tang J.D."/>
            <person name="Perkins A.D."/>
            <person name="Sonstegard T.S."/>
            <person name="Schroeder S.G."/>
            <person name="Burgess S.C."/>
            <person name="Diehl S.V."/>
        </authorList>
    </citation>
    <scope>NUCLEOTIDE SEQUENCE [LARGE SCALE GENOMIC DNA]</scope>
    <source>
        <strain evidence="2 3">TFFH 294</strain>
    </source>
</reference>
<evidence type="ECO:0000313" key="3">
    <source>
        <dbReference type="Proteomes" id="UP000006352"/>
    </source>
</evidence>
<dbReference type="Proteomes" id="UP000006352">
    <property type="component" value="Unassembled WGS sequence"/>
</dbReference>
<dbReference type="AlphaFoldDB" id="J4H454"/>
<proteinExistence type="predicted"/>
<dbReference type="GeneID" id="24099310"/>
<organism evidence="2 3">
    <name type="scientific">Fibroporia radiculosa</name>
    <dbReference type="NCBI Taxonomy" id="599839"/>
    <lineage>
        <taxon>Eukaryota</taxon>
        <taxon>Fungi</taxon>
        <taxon>Dikarya</taxon>
        <taxon>Basidiomycota</taxon>
        <taxon>Agaricomycotina</taxon>
        <taxon>Agaricomycetes</taxon>
        <taxon>Polyporales</taxon>
        <taxon>Fibroporiaceae</taxon>
        <taxon>Fibroporia</taxon>
    </lineage>
</organism>
<accession>J4H454</accession>
<feature type="region of interest" description="Disordered" evidence="1">
    <location>
        <begin position="1"/>
        <end position="26"/>
    </location>
</feature>
<dbReference type="InParanoid" id="J4H454"/>
<sequence length="159" mass="17221">MARVSGQVHVPPLVAPGPRSPHYGHAPRATRSFLLFDLNDDDDDDDDDDLCRCSRLAAIVLRRCPSRSSSSPSQGNAHTQAISASRSSVTVSNRLQLRFPSAARLSSALPPLATCSPQPHGLRELWLSSRQKQGTRRVIAIAILIVVRPSGSVLPLELE</sequence>
<evidence type="ECO:0000256" key="1">
    <source>
        <dbReference type="SAM" id="MobiDB-lite"/>
    </source>
</evidence>
<name>J4H454_9APHY</name>
<feature type="compositionally biased region" description="Low complexity" evidence="1">
    <location>
        <begin position="64"/>
        <end position="73"/>
    </location>
</feature>
<keyword evidence="3" id="KW-1185">Reference proteome</keyword>
<dbReference type="RefSeq" id="XP_012183682.1">
    <property type="nucleotide sequence ID" value="XM_012328292.1"/>
</dbReference>
<gene>
    <name evidence="2" type="ORF">FIBRA_06575</name>
</gene>